<evidence type="ECO:0000256" key="9">
    <source>
        <dbReference type="SAM" id="Phobius"/>
    </source>
</evidence>
<keyword evidence="6 9" id="KW-1133">Transmembrane helix</keyword>
<evidence type="ECO:0000256" key="3">
    <source>
        <dbReference type="ARBA" id="ARBA00010532"/>
    </source>
</evidence>
<reference evidence="10" key="2">
    <citation type="submission" date="2025-05" db="UniProtKB">
        <authorList>
            <consortium name="EnsemblMetazoa"/>
        </authorList>
    </citation>
    <scope>IDENTIFICATION</scope>
    <source>
        <strain evidence="10">Foshan</strain>
    </source>
</reference>
<evidence type="ECO:0000256" key="2">
    <source>
        <dbReference type="ARBA" id="ARBA00004236"/>
    </source>
</evidence>
<comment type="function">
    <text evidence="1">Plays an olfactory role that is not restricted to pheromone sensitivity.</text>
</comment>
<name>A0ABM1Y621_AEDAL</name>
<dbReference type="GeneID" id="115258682"/>
<keyword evidence="11" id="KW-1185">Reference proteome</keyword>
<evidence type="ECO:0000256" key="1">
    <source>
        <dbReference type="ARBA" id="ARBA00003156"/>
    </source>
</evidence>
<comment type="subcellular location">
    <subcellularLocation>
        <location evidence="2">Cell membrane</location>
    </subcellularLocation>
</comment>
<evidence type="ECO:0000256" key="5">
    <source>
        <dbReference type="ARBA" id="ARBA00022692"/>
    </source>
</evidence>
<organism evidence="10 11">
    <name type="scientific">Aedes albopictus</name>
    <name type="common">Asian tiger mosquito</name>
    <name type="synonym">Stegomyia albopicta</name>
    <dbReference type="NCBI Taxonomy" id="7160"/>
    <lineage>
        <taxon>Eukaryota</taxon>
        <taxon>Metazoa</taxon>
        <taxon>Ecdysozoa</taxon>
        <taxon>Arthropoda</taxon>
        <taxon>Hexapoda</taxon>
        <taxon>Insecta</taxon>
        <taxon>Pterygota</taxon>
        <taxon>Neoptera</taxon>
        <taxon>Endopterygota</taxon>
        <taxon>Diptera</taxon>
        <taxon>Nematocera</taxon>
        <taxon>Culicoidea</taxon>
        <taxon>Culicidae</taxon>
        <taxon>Culicinae</taxon>
        <taxon>Aedini</taxon>
        <taxon>Aedes</taxon>
        <taxon>Stegomyia</taxon>
    </lineage>
</organism>
<dbReference type="Pfam" id="PF01130">
    <property type="entry name" value="CD36"/>
    <property type="match status" value="1"/>
</dbReference>
<dbReference type="RefSeq" id="XP_029714871.1">
    <property type="nucleotide sequence ID" value="XM_029859011.2"/>
</dbReference>
<protein>
    <recommendedName>
        <fullName evidence="12">Plasma membrane glycoprotein cd36</fullName>
    </recommendedName>
</protein>
<evidence type="ECO:0008006" key="12">
    <source>
        <dbReference type="Google" id="ProtNLM"/>
    </source>
</evidence>
<keyword evidence="8" id="KW-0325">Glycoprotein</keyword>
<evidence type="ECO:0000313" key="11">
    <source>
        <dbReference type="Proteomes" id="UP000069940"/>
    </source>
</evidence>
<comment type="similarity">
    <text evidence="3">Belongs to the CD36 family.</text>
</comment>
<feature type="transmembrane region" description="Helical" evidence="9">
    <location>
        <begin position="470"/>
        <end position="494"/>
    </location>
</feature>
<reference evidence="11" key="1">
    <citation type="journal article" date="2015" name="Proc. Natl. Acad. Sci. U.S.A.">
        <title>Genome sequence of the Asian Tiger mosquito, Aedes albopictus, reveals insights into its biology, genetics, and evolution.</title>
        <authorList>
            <person name="Chen X.G."/>
            <person name="Jiang X."/>
            <person name="Gu J."/>
            <person name="Xu M."/>
            <person name="Wu Y."/>
            <person name="Deng Y."/>
            <person name="Zhang C."/>
            <person name="Bonizzoni M."/>
            <person name="Dermauw W."/>
            <person name="Vontas J."/>
            <person name="Armbruster P."/>
            <person name="Huang X."/>
            <person name="Yang Y."/>
            <person name="Zhang H."/>
            <person name="He W."/>
            <person name="Peng H."/>
            <person name="Liu Y."/>
            <person name="Wu K."/>
            <person name="Chen J."/>
            <person name="Lirakis M."/>
            <person name="Topalis P."/>
            <person name="Van Leeuwen T."/>
            <person name="Hall A.B."/>
            <person name="Jiang X."/>
            <person name="Thorpe C."/>
            <person name="Mueller R.L."/>
            <person name="Sun C."/>
            <person name="Waterhouse R.M."/>
            <person name="Yan G."/>
            <person name="Tu Z.J."/>
            <person name="Fang X."/>
            <person name="James A.A."/>
        </authorList>
    </citation>
    <scope>NUCLEOTIDE SEQUENCE [LARGE SCALE GENOMIC DNA]</scope>
    <source>
        <strain evidence="11">Foshan</strain>
    </source>
</reference>
<dbReference type="PANTHER" id="PTHR11923">
    <property type="entry name" value="SCAVENGER RECEPTOR CLASS B TYPE-1 SR-B1"/>
    <property type="match status" value="1"/>
</dbReference>
<dbReference type="Proteomes" id="UP000069940">
    <property type="component" value="Unassembled WGS sequence"/>
</dbReference>
<dbReference type="InterPro" id="IPR002159">
    <property type="entry name" value="CD36_fam"/>
</dbReference>
<keyword evidence="4" id="KW-1003">Cell membrane</keyword>
<accession>A0ABM1Y621</accession>
<keyword evidence="5 9" id="KW-0812">Transmembrane</keyword>
<evidence type="ECO:0000256" key="7">
    <source>
        <dbReference type="ARBA" id="ARBA00023136"/>
    </source>
</evidence>
<dbReference type="EnsemblMetazoa" id="AALFPA23_006083.R7862">
    <property type="protein sequence ID" value="AALFPA23_006083.P7862"/>
    <property type="gene ID" value="AALFPA23_006083"/>
</dbReference>
<evidence type="ECO:0000256" key="8">
    <source>
        <dbReference type="ARBA" id="ARBA00023180"/>
    </source>
</evidence>
<evidence type="ECO:0000256" key="6">
    <source>
        <dbReference type="ARBA" id="ARBA00022989"/>
    </source>
</evidence>
<feature type="transmembrane region" description="Helical" evidence="9">
    <location>
        <begin position="17"/>
        <end position="38"/>
    </location>
</feature>
<keyword evidence="7 9" id="KW-0472">Membrane</keyword>
<dbReference type="PRINTS" id="PR01609">
    <property type="entry name" value="CD36FAMILY"/>
</dbReference>
<evidence type="ECO:0000256" key="4">
    <source>
        <dbReference type="ARBA" id="ARBA00022475"/>
    </source>
</evidence>
<evidence type="ECO:0000313" key="10">
    <source>
        <dbReference type="EnsemblMetazoa" id="AALFPA23_006083.P7862"/>
    </source>
</evidence>
<dbReference type="PANTHER" id="PTHR11923:SF114">
    <property type="entry name" value="FI02050P-RELATED"/>
    <property type="match status" value="1"/>
</dbReference>
<sequence>MCCCCNCSNTAKKVWSFMGVVLIFGLAAFFGFGFPAIVDSVARQEFVMEPGTEVYENWMDSPVPMFMDIYFWDWTNSEEITNPNVRPNFVQKGPYVFREVHERVNRTFNNDHTITFMQKRTWEYVPEDSNGDFYTDRVTTPHTILMTVGKVVEESDDPLVGMLVNALLNNNDLVDGITYENVLVRDILFDGTEDRLLRALQDLAAEVPDLVGDLELPTWDGFGYFVDRNMSAEYDGVFRMNTGTDSWTNTGWMRTWNGEPSVPHYRGLCGQVRGSTGSVNAPMTSTQANNPGDFVLFITDLCKAITLRYEGDFVLNDLEGKVWVGDSRVFDNGHNFPETECQCTAPEDQCPALKPGLLDVSGCKFGAPLKVSFPHFYLADPSYLNAVTGLAPMRQTHEFRYALHPFSGVPMAVNGRLQYNVHVKDYGIDITQGFPDVMIPAFWVEQRVLLTQQVIDDLMYIDTLRTAGHITAFVLLGVGIIAFGVALYFSIFVWKN</sequence>
<proteinExistence type="inferred from homology"/>